<comment type="caution">
    <text evidence="16">The sequence shown here is derived from an EMBL/GenBank/DDBJ whole genome shotgun (WGS) entry which is preliminary data.</text>
</comment>
<dbReference type="Gene3D" id="3.90.980.10">
    <property type="entry name" value="DNA primase, catalytic core, N-terminal domain"/>
    <property type="match status" value="1"/>
</dbReference>
<dbReference type="GO" id="GO:0006269">
    <property type="term" value="P:DNA replication, synthesis of primer"/>
    <property type="evidence" value="ECO:0007669"/>
    <property type="project" value="UniProtKB-UniRule"/>
</dbReference>
<keyword evidence="7" id="KW-0479">Metal-binding</keyword>
<evidence type="ECO:0000256" key="2">
    <source>
        <dbReference type="ARBA" id="ARBA00022478"/>
    </source>
</evidence>
<keyword evidence="12 13" id="KW-0804">Transcription</keyword>
<dbReference type="GO" id="GO:0003677">
    <property type="term" value="F:DNA binding"/>
    <property type="evidence" value="ECO:0007669"/>
    <property type="project" value="UniProtKB-KW"/>
</dbReference>
<comment type="function">
    <text evidence="13">RNA polymerase that catalyzes the synthesis of short RNA molecules used as primers for DNA polymerase during DNA replication.</text>
</comment>
<evidence type="ECO:0000256" key="5">
    <source>
        <dbReference type="ARBA" id="ARBA00022695"/>
    </source>
</evidence>
<dbReference type="PANTHER" id="PTHR30313">
    <property type="entry name" value="DNA PRIMASE"/>
    <property type="match status" value="1"/>
</dbReference>
<accession>E1IF82</accession>
<dbReference type="Proteomes" id="UP000054010">
    <property type="component" value="Unassembled WGS sequence"/>
</dbReference>
<dbReference type="Pfam" id="PF08275">
    <property type="entry name" value="DNAG_N"/>
    <property type="match status" value="1"/>
</dbReference>
<comment type="cofactor">
    <cofactor evidence="1">
        <name>Zn(2+)</name>
        <dbReference type="ChEBI" id="CHEBI:29105"/>
    </cofactor>
</comment>
<evidence type="ECO:0000313" key="16">
    <source>
        <dbReference type="EMBL" id="EFO80181.1"/>
    </source>
</evidence>
<dbReference type="Pfam" id="PF13155">
    <property type="entry name" value="Toprim_2"/>
    <property type="match status" value="1"/>
</dbReference>
<comment type="catalytic activity">
    <reaction evidence="13">
        <text>ssDNA + n NTP = ssDNA/pppN(pN)n-1 hybrid + (n-1) diphosphate.</text>
        <dbReference type="EC" id="2.7.7.101"/>
    </reaction>
</comment>
<dbReference type="GO" id="GO:0003899">
    <property type="term" value="F:DNA-directed RNA polymerase activity"/>
    <property type="evidence" value="ECO:0007669"/>
    <property type="project" value="UniProtKB-UniRule"/>
</dbReference>
<keyword evidence="5 13" id="KW-0548">Nucleotidyltransferase</keyword>
<dbReference type="SMART" id="SM00493">
    <property type="entry name" value="TOPRIM"/>
    <property type="match status" value="1"/>
</dbReference>
<dbReference type="SMART" id="SM00400">
    <property type="entry name" value="ZnF_CHCC"/>
    <property type="match status" value="1"/>
</dbReference>
<evidence type="ECO:0000256" key="10">
    <source>
        <dbReference type="ARBA" id="ARBA00022842"/>
    </source>
</evidence>
<dbReference type="FunFam" id="3.40.1360.10:FF:000002">
    <property type="entry name" value="DNA primase"/>
    <property type="match status" value="1"/>
</dbReference>
<dbReference type="InterPro" id="IPR006295">
    <property type="entry name" value="DNA_primase_DnaG"/>
</dbReference>
<comment type="caution">
    <text evidence="13">Lacks conserved residue(s) required for the propagation of feature annotation.</text>
</comment>
<keyword evidence="3 13" id="KW-0639">Primosome</keyword>
<keyword evidence="6 13" id="KW-0235">DNA replication</keyword>
<dbReference type="Pfam" id="PF10410">
    <property type="entry name" value="DnaB_bind"/>
    <property type="match status" value="1"/>
</dbReference>
<dbReference type="InterPro" id="IPR006171">
    <property type="entry name" value="TOPRIM_dom"/>
</dbReference>
<keyword evidence="17" id="KW-1185">Reference proteome</keyword>
<dbReference type="STRING" id="765420.OSCT_1983"/>
<dbReference type="SUPFAM" id="SSF57783">
    <property type="entry name" value="Zinc beta-ribbon"/>
    <property type="match status" value="1"/>
</dbReference>
<gene>
    <name evidence="13" type="primary">dnaG</name>
    <name evidence="16" type="ORF">OSCT_1983</name>
</gene>
<dbReference type="HAMAP" id="MF_00974">
    <property type="entry name" value="DNA_primase_DnaG"/>
    <property type="match status" value="1"/>
</dbReference>
<dbReference type="InterPro" id="IPR050219">
    <property type="entry name" value="DnaG_primase"/>
</dbReference>
<dbReference type="CDD" id="cd03364">
    <property type="entry name" value="TOPRIM_DnaG_primases"/>
    <property type="match status" value="1"/>
</dbReference>
<evidence type="ECO:0000256" key="14">
    <source>
        <dbReference type="SAM" id="MobiDB-lite"/>
    </source>
</evidence>
<evidence type="ECO:0000256" key="11">
    <source>
        <dbReference type="ARBA" id="ARBA00023125"/>
    </source>
</evidence>
<evidence type="ECO:0000256" key="13">
    <source>
        <dbReference type="HAMAP-Rule" id="MF_00974"/>
    </source>
</evidence>
<comment type="subunit">
    <text evidence="13">Monomer. Interacts with DnaB.</text>
</comment>
<evidence type="ECO:0000256" key="4">
    <source>
        <dbReference type="ARBA" id="ARBA00022679"/>
    </source>
</evidence>
<dbReference type="InterPro" id="IPR034151">
    <property type="entry name" value="TOPRIM_DnaG_bac"/>
</dbReference>
<dbReference type="Gene3D" id="3.40.1360.10">
    <property type="match status" value="1"/>
</dbReference>
<dbReference type="SUPFAM" id="SSF56731">
    <property type="entry name" value="DNA primase core"/>
    <property type="match status" value="1"/>
</dbReference>
<dbReference type="EMBL" id="ADVR01000082">
    <property type="protein sequence ID" value="EFO80181.1"/>
    <property type="molecule type" value="Genomic_DNA"/>
</dbReference>
<dbReference type="FunFam" id="3.90.580.10:FF:000001">
    <property type="entry name" value="DNA primase"/>
    <property type="match status" value="1"/>
</dbReference>
<evidence type="ECO:0000256" key="3">
    <source>
        <dbReference type="ARBA" id="ARBA00022515"/>
    </source>
</evidence>
<evidence type="ECO:0000313" key="17">
    <source>
        <dbReference type="Proteomes" id="UP000054010"/>
    </source>
</evidence>
<evidence type="ECO:0000256" key="1">
    <source>
        <dbReference type="ARBA" id="ARBA00001947"/>
    </source>
</evidence>
<keyword evidence="2 13" id="KW-0240">DNA-directed RNA polymerase</keyword>
<evidence type="ECO:0000259" key="15">
    <source>
        <dbReference type="PROSITE" id="PS50880"/>
    </source>
</evidence>
<protein>
    <recommendedName>
        <fullName evidence="13">DNA primase</fullName>
        <ecNumber evidence="13">2.7.7.101</ecNumber>
    </recommendedName>
</protein>
<keyword evidence="10" id="KW-0460">Magnesium</keyword>
<dbReference type="GO" id="GO:0005737">
    <property type="term" value="C:cytoplasm"/>
    <property type="evidence" value="ECO:0007669"/>
    <property type="project" value="TreeGrafter"/>
</dbReference>
<dbReference type="eggNOG" id="COG0358">
    <property type="taxonomic scope" value="Bacteria"/>
</dbReference>
<evidence type="ECO:0000256" key="6">
    <source>
        <dbReference type="ARBA" id="ARBA00022705"/>
    </source>
</evidence>
<dbReference type="NCBIfam" id="TIGR01391">
    <property type="entry name" value="dnaG"/>
    <property type="match status" value="1"/>
</dbReference>
<dbReference type="InterPro" id="IPR002694">
    <property type="entry name" value="Znf_CHC2"/>
</dbReference>
<feature type="region of interest" description="Disordered" evidence="14">
    <location>
        <begin position="450"/>
        <end position="475"/>
    </location>
</feature>
<dbReference type="InterPro" id="IPR013264">
    <property type="entry name" value="DNAG_N"/>
</dbReference>
<dbReference type="InterPro" id="IPR019475">
    <property type="entry name" value="DNA_primase_DnaB-bd"/>
</dbReference>
<keyword evidence="4 13" id="KW-0808">Transferase</keyword>
<dbReference type="GO" id="GO:0008270">
    <property type="term" value="F:zinc ion binding"/>
    <property type="evidence" value="ECO:0007669"/>
    <property type="project" value="UniProtKB-KW"/>
</dbReference>
<proteinExistence type="inferred from homology"/>
<dbReference type="EC" id="2.7.7.101" evidence="13"/>
<dbReference type="InterPro" id="IPR030846">
    <property type="entry name" value="DnaG_bac"/>
</dbReference>
<evidence type="ECO:0000256" key="8">
    <source>
        <dbReference type="ARBA" id="ARBA00022771"/>
    </source>
</evidence>
<evidence type="ECO:0000256" key="9">
    <source>
        <dbReference type="ARBA" id="ARBA00022833"/>
    </source>
</evidence>
<dbReference type="Gene3D" id="3.90.580.10">
    <property type="entry name" value="Zinc finger, CHC2-type domain"/>
    <property type="match status" value="1"/>
</dbReference>
<dbReference type="PANTHER" id="PTHR30313:SF2">
    <property type="entry name" value="DNA PRIMASE"/>
    <property type="match status" value="1"/>
</dbReference>
<name>E1IF82_9CHLR</name>
<dbReference type="OrthoDB" id="9803773at2"/>
<dbReference type="HOGENOM" id="CLU_013501_3_1_0"/>
<keyword evidence="11 13" id="KW-0238">DNA-binding</keyword>
<feature type="domain" description="Toprim" evidence="15">
    <location>
        <begin position="256"/>
        <end position="342"/>
    </location>
</feature>
<dbReference type="Pfam" id="PF01807">
    <property type="entry name" value="Zn_ribbon_DnaG"/>
    <property type="match status" value="1"/>
</dbReference>
<organism evidence="16 17">
    <name type="scientific">Oscillochloris trichoides DG-6</name>
    <dbReference type="NCBI Taxonomy" id="765420"/>
    <lineage>
        <taxon>Bacteria</taxon>
        <taxon>Bacillati</taxon>
        <taxon>Chloroflexota</taxon>
        <taxon>Chloroflexia</taxon>
        <taxon>Chloroflexales</taxon>
        <taxon>Chloroflexineae</taxon>
        <taxon>Oscillochloridaceae</taxon>
        <taxon>Oscillochloris</taxon>
    </lineage>
</organism>
<comment type="similarity">
    <text evidence="13">Belongs to the DnaG primase family.</text>
</comment>
<evidence type="ECO:0000256" key="7">
    <source>
        <dbReference type="ARBA" id="ARBA00022723"/>
    </source>
</evidence>
<dbReference type="AlphaFoldDB" id="E1IF82"/>
<sequence length="658" mass="73745">MNAIDEVRAKTDIVEVISASGVNLRKTGRSFMGFCPFHPNTRTPAFAVYPDSQSFYCFGCHASGSVFDYVMRKQGLDFKDALEQLAARAGVRLEPKSDQERQEDTQRTRLLEINAAAAKYFNYVLLSHSRGAPGRAYIEKRGISPEMVEAFQLGYSLDDWTHLFNYLTQKKGFDPADVITAGLAIDHATYGPYDRFRARVVFPIRDAKGQIVGFGGRALENEVQPKYLNSPETPLFHKSDLLYGLDLAREAIRSEDRAVLVEGYVDVITAHQHGFRNVVAPLGTAITKNQVGLLKRLSHNVYMALDADSAGQKATVKGLSVLRESAEEGEGGRVVVTAQGAVRLESDVSLRIIRMPAGRDPDEVIKSDPELWRHLLDSAVPVMEFYIEVFTAGLEMSEPQNQRLALEKLLPLLAELDGVQQRIYISRLEQVVGIRADLIADMLRGGIGRIEPERRRPGVPRSESRPPVPAPVAPSMPANTARNMEQHLIVLALRYSTVVPAAIEALLEQGLERFPHLRGLLGGGLEDLLEDPANQQIWATFSTLPITQRPANEAELLIWAEHLAQPLREHITSLLKQAQRKPQDFRYRREAEDCARIIRQEQARRLHRMMLQRIASMNAEEVEYSAERQLTALAQFIADTSAPRRSTTFPDLRDSIRR</sequence>
<keyword evidence="9" id="KW-0862">Zinc</keyword>
<reference evidence="16 17" key="1">
    <citation type="journal article" date="2011" name="J. Bacteriol.">
        <title>Draft genome sequence of the anoxygenic filamentous phototrophic bacterium Oscillochloris trichoides subsp. DG-6.</title>
        <authorList>
            <person name="Kuznetsov B.B."/>
            <person name="Ivanovsky R.N."/>
            <person name="Keppen O.I."/>
            <person name="Sukhacheva M.V."/>
            <person name="Bumazhkin B.K."/>
            <person name="Patutina E.O."/>
            <person name="Beletsky A.V."/>
            <person name="Mardanov A.V."/>
            <person name="Baslerov R.V."/>
            <person name="Panteleeva A.N."/>
            <person name="Kolganova T.V."/>
            <person name="Ravin N.V."/>
            <person name="Skryabin K.G."/>
        </authorList>
    </citation>
    <scope>NUCLEOTIDE SEQUENCE [LARGE SCALE GENOMIC DNA]</scope>
    <source>
        <strain evidence="16 17">DG-6</strain>
    </source>
</reference>
<dbReference type="FunFam" id="3.90.980.10:FF:000001">
    <property type="entry name" value="DNA primase"/>
    <property type="match status" value="1"/>
</dbReference>
<dbReference type="InterPro" id="IPR036977">
    <property type="entry name" value="DNA_primase_Znf_CHC2"/>
</dbReference>
<dbReference type="GO" id="GO:1990077">
    <property type="term" value="C:primosome complex"/>
    <property type="evidence" value="ECO:0007669"/>
    <property type="project" value="UniProtKB-KW"/>
</dbReference>
<keyword evidence="8" id="KW-0863">Zinc-finger</keyword>
<dbReference type="InterPro" id="IPR037068">
    <property type="entry name" value="DNA_primase_core_N_sf"/>
</dbReference>
<dbReference type="PROSITE" id="PS50880">
    <property type="entry name" value="TOPRIM"/>
    <property type="match status" value="1"/>
</dbReference>
<evidence type="ECO:0000256" key="12">
    <source>
        <dbReference type="ARBA" id="ARBA00023163"/>
    </source>
</evidence>
<dbReference type="GO" id="GO:0000428">
    <property type="term" value="C:DNA-directed RNA polymerase complex"/>
    <property type="evidence" value="ECO:0007669"/>
    <property type="project" value="UniProtKB-KW"/>
</dbReference>